<dbReference type="PANTHER" id="PTHR13395:SF6">
    <property type="entry name" value="SISTER CHROMATID COHESION PROTEIN DCC1"/>
    <property type="match status" value="1"/>
</dbReference>
<comment type="similarity">
    <text evidence="1">Belongs to the DCC1 family.</text>
</comment>
<keyword evidence="2" id="KW-0235">DNA replication</keyword>
<reference evidence="3 4" key="1">
    <citation type="submission" date="2024-04" db="EMBL/GenBank/DDBJ databases">
        <title>Tritrichomonas musculus Genome.</title>
        <authorList>
            <person name="Alves-Ferreira E."/>
            <person name="Grigg M."/>
            <person name="Lorenzi H."/>
            <person name="Galac M."/>
        </authorList>
    </citation>
    <scope>NUCLEOTIDE SEQUENCE [LARGE SCALE GENOMIC DNA]</scope>
    <source>
        <strain evidence="3 4">EAF2021</strain>
    </source>
</reference>
<evidence type="ECO:0000313" key="3">
    <source>
        <dbReference type="EMBL" id="KAK8890041.1"/>
    </source>
</evidence>
<organism evidence="3 4">
    <name type="scientific">Tritrichomonas musculus</name>
    <dbReference type="NCBI Taxonomy" id="1915356"/>
    <lineage>
        <taxon>Eukaryota</taxon>
        <taxon>Metamonada</taxon>
        <taxon>Parabasalia</taxon>
        <taxon>Tritrichomonadida</taxon>
        <taxon>Tritrichomonadidae</taxon>
        <taxon>Tritrichomonas</taxon>
    </lineage>
</organism>
<protein>
    <submittedName>
        <fullName evidence="3">Sister chromatid cohesion protein DCC1</fullName>
    </submittedName>
</protein>
<evidence type="ECO:0000313" key="4">
    <source>
        <dbReference type="Proteomes" id="UP001470230"/>
    </source>
</evidence>
<comment type="caution">
    <text evidence="3">The sequence shown here is derived from an EMBL/GenBank/DDBJ whole genome shotgun (WGS) entry which is preliminary data.</text>
</comment>
<keyword evidence="4" id="KW-1185">Reference proteome</keyword>
<dbReference type="Proteomes" id="UP001470230">
    <property type="component" value="Unassembled WGS sequence"/>
</dbReference>
<sequence length="338" mass="39706">MEEFVFSEDYEEDKLLLFEFPSEELLKEVLEGKTKIEFVSNVVDPLVLCTENKTYDILEFDTSNLLLVHDDGTVLSGNSSTFELREKAPPFLSIRRMLHDNPITEAEIKGQLIENPNYVQELQNTTLCSIGELNQILIDLCAITVDGAVKTPTKNMENLIIDQILQYSRTLNDWKRINIDDCLKEVVIPLIDYQPMKDIYYAVIKYYSFEIEERVAILDEKKIIRHIAEFIFRKARNGFLRKSEFEEEMSEYMPENTKIDYDMLHGMFVTKLSGIQFVDEEALPISLLDRFEALFKIHDEWEIPEIEPFFEYFVTDSLPFQDLAARHCRFADGKWMRR</sequence>
<name>A0ABR2KGT3_9EUKA</name>
<dbReference type="PANTHER" id="PTHR13395">
    <property type="entry name" value="SISTER CHROMATID COHESION PROTEIN DCC1-RELATED"/>
    <property type="match status" value="1"/>
</dbReference>
<gene>
    <name evidence="3" type="ORF">M9Y10_034800</name>
</gene>
<accession>A0ABR2KGT3</accession>
<dbReference type="EMBL" id="JAPFFF010000005">
    <property type="protein sequence ID" value="KAK8890041.1"/>
    <property type="molecule type" value="Genomic_DNA"/>
</dbReference>
<dbReference type="Pfam" id="PF09724">
    <property type="entry name" value="Dcc1"/>
    <property type="match status" value="1"/>
</dbReference>
<proteinExistence type="inferred from homology"/>
<evidence type="ECO:0000256" key="1">
    <source>
        <dbReference type="ARBA" id="ARBA00007017"/>
    </source>
</evidence>
<evidence type="ECO:0000256" key="2">
    <source>
        <dbReference type="ARBA" id="ARBA00022705"/>
    </source>
</evidence>
<dbReference type="InterPro" id="IPR019128">
    <property type="entry name" value="Dcc1"/>
</dbReference>